<dbReference type="GO" id="GO:0016491">
    <property type="term" value="F:oxidoreductase activity"/>
    <property type="evidence" value="ECO:0007669"/>
    <property type="project" value="InterPro"/>
</dbReference>
<evidence type="ECO:0000259" key="1">
    <source>
        <dbReference type="PROSITE" id="PS51352"/>
    </source>
</evidence>
<dbReference type="PROSITE" id="PS51352">
    <property type="entry name" value="THIOREDOXIN_2"/>
    <property type="match status" value="1"/>
</dbReference>
<dbReference type="Pfam" id="PF00578">
    <property type="entry name" value="AhpC-TSA"/>
    <property type="match status" value="1"/>
</dbReference>
<dbReference type="KEGG" id="ccv:CCV52592_1396"/>
<accession>A7GY21</accession>
<dbReference type="SUPFAM" id="SSF52833">
    <property type="entry name" value="Thioredoxin-like"/>
    <property type="match status" value="1"/>
</dbReference>
<dbReference type="InterPro" id="IPR050553">
    <property type="entry name" value="Thioredoxin_ResA/DsbE_sf"/>
</dbReference>
<dbReference type="PANTHER" id="PTHR42852:SF13">
    <property type="entry name" value="PROTEIN DIPZ"/>
    <property type="match status" value="1"/>
</dbReference>
<dbReference type="HOGENOM" id="CLU_042529_11_4_7"/>
<dbReference type="PROSITE" id="PS51257">
    <property type="entry name" value="PROKAR_LIPOPROTEIN"/>
    <property type="match status" value="1"/>
</dbReference>
<dbReference type="RefSeq" id="WP_011992184.1">
    <property type="nucleotide sequence ID" value="NC_009715.2"/>
</dbReference>
<dbReference type="CDD" id="cd02966">
    <property type="entry name" value="TlpA_like_family"/>
    <property type="match status" value="1"/>
</dbReference>
<name>A7GY21_CAMC5</name>
<dbReference type="PANTHER" id="PTHR42852">
    <property type="entry name" value="THIOL:DISULFIDE INTERCHANGE PROTEIN DSBE"/>
    <property type="match status" value="1"/>
</dbReference>
<feature type="domain" description="Thioredoxin" evidence="1">
    <location>
        <begin position="48"/>
        <end position="196"/>
    </location>
</feature>
<dbReference type="EMBL" id="CP000767">
    <property type="protein sequence ID" value="EAU00469.1"/>
    <property type="molecule type" value="Genomic_DNA"/>
</dbReference>
<dbReference type="OrthoDB" id="9813820at2"/>
<dbReference type="Gene3D" id="3.40.30.10">
    <property type="entry name" value="Glutaredoxin"/>
    <property type="match status" value="1"/>
</dbReference>
<evidence type="ECO:0000313" key="2">
    <source>
        <dbReference type="EMBL" id="EAU00469.1"/>
    </source>
</evidence>
<keyword evidence="3" id="KW-1185">Reference proteome</keyword>
<protein>
    <submittedName>
        <fullName evidence="2">Protein disulfide reductase, TlpA family</fullName>
    </submittedName>
</protein>
<proteinExistence type="predicted"/>
<gene>
    <name evidence="2" type="ORF">CCV52592_1396</name>
</gene>
<dbReference type="AlphaFoldDB" id="A7GY21"/>
<evidence type="ECO:0000313" key="3">
    <source>
        <dbReference type="Proteomes" id="UP000006380"/>
    </source>
</evidence>
<dbReference type="GO" id="GO:0016209">
    <property type="term" value="F:antioxidant activity"/>
    <property type="evidence" value="ECO:0007669"/>
    <property type="project" value="InterPro"/>
</dbReference>
<reference evidence="2" key="1">
    <citation type="submission" date="2016-07" db="EMBL/GenBank/DDBJ databases">
        <title>Comparative genomics of the Campylobacter concisus group.</title>
        <authorList>
            <person name="Miller W.G."/>
            <person name="Yee E."/>
            <person name="Chapman M.H."/>
            <person name="Huynh S."/>
            <person name="Bono J.L."/>
            <person name="On S.L.W."/>
            <person name="StLeger J."/>
            <person name="Foster G."/>
            <person name="Parker C.T."/>
        </authorList>
    </citation>
    <scope>NUCLEOTIDE SEQUENCE</scope>
    <source>
        <strain evidence="2">525.92</strain>
    </source>
</reference>
<dbReference type="STRING" id="360105.CCV52592_1396"/>
<dbReference type="Proteomes" id="UP000006380">
    <property type="component" value="Chromosome"/>
</dbReference>
<organism evidence="2 3">
    <name type="scientific">Campylobacter curvus (strain 525.92)</name>
    <dbReference type="NCBI Taxonomy" id="360105"/>
    <lineage>
        <taxon>Bacteria</taxon>
        <taxon>Pseudomonadati</taxon>
        <taxon>Campylobacterota</taxon>
        <taxon>Epsilonproteobacteria</taxon>
        <taxon>Campylobacterales</taxon>
        <taxon>Campylobacteraceae</taxon>
        <taxon>Campylobacter</taxon>
    </lineage>
</organism>
<dbReference type="InterPro" id="IPR036249">
    <property type="entry name" value="Thioredoxin-like_sf"/>
</dbReference>
<sequence length="196" mass="21746">MNFKNTIIALSCAFLFFGCGGDDKKNGQTSSDAQIEANKTDANLSQNSAKSEPVVDLHLNLLNGKTINLQKRKDGFDIKDNDKATLFVFFATWCPPCRAEIPHLNNLSEKFKEELNIIGVLLEEKNEQEVKDFAKKYNIKYDVAVGEGNFLLEKAVGGIIGLPSSALYKPNGDYAIHYTGLVPEEMLENDILKAIK</sequence>
<dbReference type="InterPro" id="IPR000866">
    <property type="entry name" value="AhpC/TSA"/>
</dbReference>
<dbReference type="InterPro" id="IPR013766">
    <property type="entry name" value="Thioredoxin_domain"/>
</dbReference>